<evidence type="ECO:0000313" key="8">
    <source>
        <dbReference type="Proteomes" id="UP000658305"/>
    </source>
</evidence>
<evidence type="ECO:0000256" key="4">
    <source>
        <dbReference type="ARBA" id="ARBA00022825"/>
    </source>
</evidence>
<evidence type="ECO:0000256" key="1">
    <source>
        <dbReference type="ARBA" id="ARBA00010541"/>
    </source>
</evidence>
<dbReference type="GO" id="GO:0006508">
    <property type="term" value="P:proteolysis"/>
    <property type="evidence" value="ECO:0007669"/>
    <property type="project" value="UniProtKB-KW"/>
</dbReference>
<accession>A0ABQ3FD14</accession>
<dbReference type="SUPFAM" id="SSF50494">
    <property type="entry name" value="Trypsin-like serine proteases"/>
    <property type="match status" value="1"/>
</dbReference>
<feature type="domain" description="PDZ" evidence="6">
    <location>
        <begin position="260"/>
        <end position="342"/>
    </location>
</feature>
<keyword evidence="2 7" id="KW-0645">Protease</keyword>
<evidence type="ECO:0000256" key="5">
    <source>
        <dbReference type="SAM" id="SignalP"/>
    </source>
</evidence>
<dbReference type="SUPFAM" id="SSF50156">
    <property type="entry name" value="PDZ domain-like"/>
    <property type="match status" value="2"/>
</dbReference>
<dbReference type="GO" id="GO:0008233">
    <property type="term" value="F:peptidase activity"/>
    <property type="evidence" value="ECO:0007669"/>
    <property type="project" value="UniProtKB-KW"/>
</dbReference>
<gene>
    <name evidence="7" type="ORF">GCM10007291_17420</name>
</gene>
<feature type="domain" description="PDZ" evidence="6">
    <location>
        <begin position="385"/>
        <end position="450"/>
    </location>
</feature>
<keyword evidence="4" id="KW-0720">Serine protease</keyword>
<feature type="chain" id="PRO_5047520574" evidence="5">
    <location>
        <begin position="19"/>
        <end position="459"/>
    </location>
</feature>
<dbReference type="InterPro" id="IPR009003">
    <property type="entry name" value="Peptidase_S1_PA"/>
</dbReference>
<proteinExistence type="inferred from homology"/>
<dbReference type="Proteomes" id="UP000658305">
    <property type="component" value="Unassembled WGS sequence"/>
</dbReference>
<comment type="caution">
    <text evidence="7">The sequence shown here is derived from an EMBL/GenBank/DDBJ whole genome shotgun (WGS) entry which is preliminary data.</text>
</comment>
<dbReference type="PRINTS" id="PR00834">
    <property type="entry name" value="PROTEASES2C"/>
</dbReference>
<dbReference type="Pfam" id="PF13180">
    <property type="entry name" value="PDZ_2"/>
    <property type="match status" value="1"/>
</dbReference>
<evidence type="ECO:0000256" key="3">
    <source>
        <dbReference type="ARBA" id="ARBA00022801"/>
    </source>
</evidence>
<keyword evidence="8" id="KW-1185">Reference proteome</keyword>
<dbReference type="Gene3D" id="2.30.42.10">
    <property type="match status" value="2"/>
</dbReference>
<evidence type="ECO:0000256" key="2">
    <source>
        <dbReference type="ARBA" id="ARBA00022670"/>
    </source>
</evidence>
<reference evidence="8" key="1">
    <citation type="journal article" date="2019" name="Int. J. Syst. Evol. Microbiol.">
        <title>The Global Catalogue of Microorganisms (GCM) 10K type strain sequencing project: providing services to taxonomists for standard genome sequencing and annotation.</title>
        <authorList>
            <consortium name="The Broad Institute Genomics Platform"/>
            <consortium name="The Broad Institute Genome Sequencing Center for Infectious Disease"/>
            <person name="Wu L."/>
            <person name="Ma J."/>
        </authorList>
    </citation>
    <scope>NUCLEOTIDE SEQUENCE [LARGE SCALE GENOMIC DNA]</scope>
    <source>
        <strain evidence="8">KCTC 23298</strain>
    </source>
</reference>
<dbReference type="EMBL" id="BMYI01000003">
    <property type="protein sequence ID" value="GHC19126.1"/>
    <property type="molecule type" value="Genomic_DNA"/>
</dbReference>
<name>A0ABQ3FD14_9RHOB</name>
<feature type="signal peptide" evidence="5">
    <location>
        <begin position="1"/>
        <end position="18"/>
    </location>
</feature>
<dbReference type="InterPro" id="IPR041489">
    <property type="entry name" value="PDZ_6"/>
</dbReference>
<comment type="similarity">
    <text evidence="1">Belongs to the peptidase S1C family.</text>
</comment>
<dbReference type="InterPro" id="IPR036034">
    <property type="entry name" value="PDZ_sf"/>
</dbReference>
<evidence type="ECO:0000313" key="7">
    <source>
        <dbReference type="EMBL" id="GHC19126.1"/>
    </source>
</evidence>
<keyword evidence="5" id="KW-0732">Signal</keyword>
<sequence>MPVALAACLMLLPVTAPADTVPGSQAEITMSFAPVVKAATPAVVNIYATVVVQRRETPFAGDPFFEQFFQDFGRVTPRVQNSLGSGVIVSPEGIVVSNYHVVGQATEIRVELSDRREYRAHVLLADEQADLAVLQLEGAADLPSLLLRNSDDLEVGDLVLAIGNPFGVGQTVSSGIVSGLGRSSLAVGGGRSYFVQTDAAINPGNSGGALVDMKGQLVGINTAIVTKGGGSNGIGFAIPANLVRNFIDQAKAGETRFKRPWAGVTGQAMDSAMAEALGLPRPEGVVLSALHADSPFKAAGLEVGDIILSVDGEATDTPQGVMFRLAALGVGREITVDYLHRGEARQARVALVAPPDSPPREAVTLGESSVLQGLEVARINPAVLDELELSDSPTDGVIVMDAEGLAARTGLRPGDVLRTINGEAVKVPGDVVRLTAPGPRRWGIEVQRGGQQLLLRFRI</sequence>
<dbReference type="InterPro" id="IPR001940">
    <property type="entry name" value="Peptidase_S1C"/>
</dbReference>
<keyword evidence="3" id="KW-0378">Hydrolase</keyword>
<dbReference type="SMART" id="SM00228">
    <property type="entry name" value="PDZ"/>
    <property type="match status" value="2"/>
</dbReference>
<dbReference type="InterPro" id="IPR001478">
    <property type="entry name" value="PDZ"/>
</dbReference>
<dbReference type="Gene3D" id="2.40.10.120">
    <property type="match status" value="1"/>
</dbReference>
<protein>
    <submittedName>
        <fullName evidence="7">Serine protease</fullName>
    </submittedName>
</protein>
<dbReference type="Pfam" id="PF17820">
    <property type="entry name" value="PDZ_6"/>
    <property type="match status" value="1"/>
</dbReference>
<dbReference type="Pfam" id="PF13365">
    <property type="entry name" value="Trypsin_2"/>
    <property type="match status" value="1"/>
</dbReference>
<organism evidence="7 8">
    <name type="scientific">Gemmobacter nanjingensis</name>
    <dbReference type="NCBI Taxonomy" id="488454"/>
    <lineage>
        <taxon>Bacteria</taxon>
        <taxon>Pseudomonadati</taxon>
        <taxon>Pseudomonadota</taxon>
        <taxon>Alphaproteobacteria</taxon>
        <taxon>Rhodobacterales</taxon>
        <taxon>Paracoccaceae</taxon>
        <taxon>Gemmobacter</taxon>
    </lineage>
</organism>
<dbReference type="PANTHER" id="PTHR22939:SF129">
    <property type="entry name" value="SERINE PROTEASE HTRA2, MITOCHONDRIAL"/>
    <property type="match status" value="1"/>
</dbReference>
<evidence type="ECO:0000259" key="6">
    <source>
        <dbReference type="SMART" id="SM00228"/>
    </source>
</evidence>
<dbReference type="PANTHER" id="PTHR22939">
    <property type="entry name" value="SERINE PROTEASE FAMILY S1C HTRA-RELATED"/>
    <property type="match status" value="1"/>
</dbReference>